<dbReference type="Proteomes" id="UP000076727">
    <property type="component" value="Unassembled WGS sequence"/>
</dbReference>
<feature type="compositionally biased region" description="Pro residues" evidence="1">
    <location>
        <begin position="199"/>
        <end position="215"/>
    </location>
</feature>
<dbReference type="EMBL" id="KV429035">
    <property type="protein sequence ID" value="KZT73718.1"/>
    <property type="molecule type" value="Genomic_DNA"/>
</dbReference>
<protein>
    <submittedName>
        <fullName evidence="2">Uncharacterized protein</fullName>
    </submittedName>
</protein>
<feature type="compositionally biased region" description="Basic and acidic residues" evidence="1">
    <location>
        <begin position="255"/>
        <end position="266"/>
    </location>
</feature>
<sequence>MHPGRRGEDDPRRQSSLPSSLHALIIGPQQQAQDEPPEPSSARGERGEGWDQTSRAFRPVPSFPDPDYTVGSLAPAAFDERDRRAGGLPRTRPAEPAQAYPDDPRPRRPAAAQLPPLQSILPVGTSPPEPALQSRGISHDYSQHLPAAPLAGPSRLPALPPYWEGQAGPSSQPQRHPPPRHGYSYPMPQAQGPEVRYLYPPPQLPPASSSSPPPRYGGYYDPVGEPPPAPFARQPHQPSPKSYSFPQPGPSRVYEAGRGRLPEARSEYGSPTVGHLRRHLDSEGVRPPDDPRRGRSLPPRRSAGASGSRPLPSRLLEPEERGLYPPPYAQPLPYSRGSPVGVDPPGEVERRLSPAEIRTRPGSSRRSVSPPDRRTSLPSPSPEAERPLLHSESSSLNGARRLQAEIRSRIRKRTELSCASEDEVRVWRPPALPALVPGLHTV</sequence>
<evidence type="ECO:0000313" key="3">
    <source>
        <dbReference type="Proteomes" id="UP000076727"/>
    </source>
</evidence>
<feature type="compositionally biased region" description="Basic and acidic residues" evidence="1">
    <location>
        <begin position="1"/>
        <end position="13"/>
    </location>
</feature>
<proteinExistence type="predicted"/>
<keyword evidence="3" id="KW-1185">Reference proteome</keyword>
<gene>
    <name evidence="2" type="ORF">DAEQUDRAFT_351110</name>
</gene>
<feature type="compositionally biased region" description="Basic and acidic residues" evidence="1">
    <location>
        <begin position="347"/>
        <end position="359"/>
    </location>
</feature>
<organism evidence="2 3">
    <name type="scientific">Daedalea quercina L-15889</name>
    <dbReference type="NCBI Taxonomy" id="1314783"/>
    <lineage>
        <taxon>Eukaryota</taxon>
        <taxon>Fungi</taxon>
        <taxon>Dikarya</taxon>
        <taxon>Basidiomycota</taxon>
        <taxon>Agaricomycotina</taxon>
        <taxon>Agaricomycetes</taxon>
        <taxon>Polyporales</taxon>
        <taxon>Fomitopsis</taxon>
    </lineage>
</organism>
<feature type="region of interest" description="Disordered" evidence="1">
    <location>
        <begin position="1"/>
        <end position="400"/>
    </location>
</feature>
<feature type="compositionally biased region" description="Low complexity" evidence="1">
    <location>
        <begin position="109"/>
        <end position="118"/>
    </location>
</feature>
<reference evidence="2 3" key="1">
    <citation type="journal article" date="2016" name="Mol. Biol. Evol.">
        <title>Comparative Genomics of Early-Diverging Mushroom-Forming Fungi Provides Insights into the Origins of Lignocellulose Decay Capabilities.</title>
        <authorList>
            <person name="Nagy L.G."/>
            <person name="Riley R."/>
            <person name="Tritt A."/>
            <person name="Adam C."/>
            <person name="Daum C."/>
            <person name="Floudas D."/>
            <person name="Sun H."/>
            <person name="Yadav J.S."/>
            <person name="Pangilinan J."/>
            <person name="Larsson K.H."/>
            <person name="Matsuura K."/>
            <person name="Barry K."/>
            <person name="Labutti K."/>
            <person name="Kuo R."/>
            <person name="Ohm R.A."/>
            <person name="Bhattacharya S.S."/>
            <person name="Shirouzu T."/>
            <person name="Yoshinaga Y."/>
            <person name="Martin F.M."/>
            <person name="Grigoriev I.V."/>
            <person name="Hibbett D.S."/>
        </authorList>
    </citation>
    <scope>NUCLEOTIDE SEQUENCE [LARGE SCALE GENOMIC DNA]</scope>
    <source>
        <strain evidence="2 3">L-15889</strain>
    </source>
</reference>
<evidence type="ECO:0000256" key="1">
    <source>
        <dbReference type="SAM" id="MobiDB-lite"/>
    </source>
</evidence>
<evidence type="ECO:0000313" key="2">
    <source>
        <dbReference type="EMBL" id="KZT73718.1"/>
    </source>
</evidence>
<dbReference type="OrthoDB" id="2802875at2759"/>
<accession>A0A165TNS9</accession>
<feature type="compositionally biased region" description="Basic and acidic residues" evidence="1">
    <location>
        <begin position="279"/>
        <end position="293"/>
    </location>
</feature>
<feature type="compositionally biased region" description="Low complexity" evidence="1">
    <location>
        <begin position="360"/>
        <end position="370"/>
    </location>
</feature>
<dbReference type="AlphaFoldDB" id="A0A165TNS9"/>
<name>A0A165TNS9_9APHY</name>